<feature type="transmembrane region" description="Helical" evidence="1">
    <location>
        <begin position="97"/>
        <end position="121"/>
    </location>
</feature>
<evidence type="ECO:0000313" key="3">
    <source>
        <dbReference type="Proteomes" id="UP000253922"/>
    </source>
</evidence>
<feature type="transmembrane region" description="Helical" evidence="1">
    <location>
        <begin position="163"/>
        <end position="182"/>
    </location>
</feature>
<dbReference type="Proteomes" id="UP000253922">
    <property type="component" value="Unassembled WGS sequence"/>
</dbReference>
<name>A0A7U9KLY5_9CHLR</name>
<protein>
    <recommendedName>
        <fullName evidence="4">DUF2029 domain-containing protein</fullName>
    </recommendedName>
</protein>
<keyword evidence="1" id="KW-1133">Transmembrane helix</keyword>
<proteinExistence type="predicted"/>
<feature type="transmembrane region" description="Helical" evidence="1">
    <location>
        <begin position="202"/>
        <end position="223"/>
    </location>
</feature>
<evidence type="ECO:0000313" key="2">
    <source>
        <dbReference type="EMBL" id="GAP08289.1"/>
    </source>
</evidence>
<evidence type="ECO:0000256" key="1">
    <source>
        <dbReference type="SAM" id="Phobius"/>
    </source>
</evidence>
<keyword evidence="1" id="KW-0472">Membrane</keyword>
<feature type="transmembrane region" description="Helical" evidence="1">
    <location>
        <begin position="244"/>
        <end position="268"/>
    </location>
</feature>
<keyword evidence="1" id="KW-0812">Transmembrane</keyword>
<dbReference type="EMBL" id="DF967966">
    <property type="protein sequence ID" value="GAP08289.1"/>
    <property type="molecule type" value="Genomic_DNA"/>
</dbReference>
<feature type="transmembrane region" description="Helical" evidence="1">
    <location>
        <begin position="280"/>
        <end position="298"/>
    </location>
</feature>
<sequence length="318" mass="35828">MKQASRSFFLLLGVAAGFAIAGSFLPGGFDALYFFMRSPRTDTVVPAQAYLFTVPLSWLGWPRSWQVLIFLTILGAGLAALAWDNRNWWFAVFSAPMVWNIWLGQIEIFSIAGLLVAALLIKRRVHPAWVGLMWLLFSVKPQVGLGPLLLVSWWVGRDRGFKALLWGLPVAGLALALTFLFWPGWVERWLVSLQIVHPNPAWVAAIWPYGLVFIPLAVLPRVADQKKRLRMIAAATLLASPYFTLYHSSTLLVLVSSPLGLLLSWALVYPASALAETWRMWGWVLPAAILLVDFTSHYQPILARFFHRLWPDHKNTVI</sequence>
<organism evidence="2 3">
    <name type="scientific">Anaerolinea thermolimosa</name>
    <dbReference type="NCBI Taxonomy" id="229919"/>
    <lineage>
        <taxon>Bacteria</taxon>
        <taxon>Bacillati</taxon>
        <taxon>Chloroflexota</taxon>
        <taxon>Anaerolineae</taxon>
        <taxon>Anaerolineales</taxon>
        <taxon>Anaerolineaceae</taxon>
        <taxon>Anaerolinea</taxon>
    </lineage>
</organism>
<keyword evidence="3" id="KW-1185">Reference proteome</keyword>
<feature type="transmembrane region" description="Helical" evidence="1">
    <location>
        <begin position="65"/>
        <end position="85"/>
    </location>
</feature>
<accession>A0A7U9KLY5</accession>
<gene>
    <name evidence="2" type="ORF">ATHL_03191</name>
</gene>
<evidence type="ECO:0008006" key="4">
    <source>
        <dbReference type="Google" id="ProtNLM"/>
    </source>
</evidence>
<dbReference type="AlphaFoldDB" id="A0A7U9KLY5"/>
<reference evidence="3" key="1">
    <citation type="submission" date="2015-07" db="EMBL/GenBank/DDBJ databases">
        <title>Draft Genome Sequences of Anaerolinea thermolimosa IMO-1, Bellilinea caldifistulae GOMI-1, Leptolinea tardivitalis YMTK-2, Levilinea saccharolytica KIBI-1,Longilinea arvoryzae KOME-1, Previously Described as Members of the Anaerolineaceae (Chloroflexi).</title>
        <authorList>
            <person name="Sekiguchi Y."/>
            <person name="Ohashi A."/>
            <person name="Matsuura N."/>
            <person name="Tourlousse M.D."/>
        </authorList>
    </citation>
    <scope>NUCLEOTIDE SEQUENCE [LARGE SCALE GENOMIC DNA]</scope>
    <source>
        <strain evidence="3">IMO-1</strain>
    </source>
</reference>
<dbReference type="RefSeq" id="WP_162787763.1">
    <property type="nucleotide sequence ID" value="NZ_DF967966.1"/>
</dbReference>